<reference evidence="2 3" key="1">
    <citation type="submission" date="2024-01" db="EMBL/GenBank/DDBJ databases">
        <title>The genomes of 5 underutilized Papilionoideae crops provide insights into root nodulation and disease resistance.</title>
        <authorList>
            <person name="Yuan L."/>
        </authorList>
    </citation>
    <scope>NUCLEOTIDE SEQUENCE [LARGE SCALE GENOMIC DNA]</scope>
    <source>
        <strain evidence="2">LY-2023</strain>
        <tissue evidence="2">Leaf</tissue>
    </source>
</reference>
<gene>
    <name evidence="2" type="ORF">RJT34_12226</name>
</gene>
<organism evidence="2 3">
    <name type="scientific">Clitoria ternatea</name>
    <name type="common">Butterfly pea</name>
    <dbReference type="NCBI Taxonomy" id="43366"/>
    <lineage>
        <taxon>Eukaryota</taxon>
        <taxon>Viridiplantae</taxon>
        <taxon>Streptophyta</taxon>
        <taxon>Embryophyta</taxon>
        <taxon>Tracheophyta</taxon>
        <taxon>Spermatophyta</taxon>
        <taxon>Magnoliopsida</taxon>
        <taxon>eudicotyledons</taxon>
        <taxon>Gunneridae</taxon>
        <taxon>Pentapetalae</taxon>
        <taxon>rosids</taxon>
        <taxon>fabids</taxon>
        <taxon>Fabales</taxon>
        <taxon>Fabaceae</taxon>
        <taxon>Papilionoideae</taxon>
        <taxon>50 kb inversion clade</taxon>
        <taxon>NPAAA clade</taxon>
        <taxon>indigoferoid/millettioid clade</taxon>
        <taxon>Phaseoleae</taxon>
        <taxon>Clitoria</taxon>
    </lineage>
</organism>
<dbReference type="Proteomes" id="UP001359559">
    <property type="component" value="Unassembled WGS sequence"/>
</dbReference>
<keyword evidence="1" id="KW-0812">Transmembrane</keyword>
<feature type="transmembrane region" description="Helical" evidence="1">
    <location>
        <begin position="20"/>
        <end position="40"/>
    </location>
</feature>
<keyword evidence="3" id="KW-1185">Reference proteome</keyword>
<evidence type="ECO:0000313" key="2">
    <source>
        <dbReference type="EMBL" id="KAK7301363.1"/>
    </source>
</evidence>
<proteinExistence type="predicted"/>
<name>A0AAN9JP23_CLITE</name>
<keyword evidence="1" id="KW-1133">Transmembrane helix</keyword>
<comment type="caution">
    <text evidence="2">The sequence shown here is derived from an EMBL/GenBank/DDBJ whole genome shotgun (WGS) entry which is preliminary data.</text>
</comment>
<accession>A0AAN9JP23</accession>
<dbReference type="AlphaFoldDB" id="A0AAN9JP23"/>
<evidence type="ECO:0000256" key="1">
    <source>
        <dbReference type="SAM" id="Phobius"/>
    </source>
</evidence>
<protein>
    <submittedName>
        <fullName evidence="2">Uncharacterized protein</fullName>
    </submittedName>
</protein>
<sequence length="74" mass="7810">MAVAARGGRGGSGFRSLFSFRIFISAIFSLLFVATLSVLFTTNPSTSNDGSALAVKRSKDLPFKPGLLNCSACY</sequence>
<evidence type="ECO:0000313" key="3">
    <source>
        <dbReference type="Proteomes" id="UP001359559"/>
    </source>
</evidence>
<dbReference type="EMBL" id="JAYKXN010000003">
    <property type="protein sequence ID" value="KAK7301363.1"/>
    <property type="molecule type" value="Genomic_DNA"/>
</dbReference>
<keyword evidence="1" id="KW-0472">Membrane</keyword>